<dbReference type="PANTHER" id="PTHR14614">
    <property type="entry name" value="HEPATOCELLULAR CARCINOMA-ASSOCIATED ANTIGEN"/>
    <property type="match status" value="1"/>
</dbReference>
<dbReference type="EMBL" id="KV440990">
    <property type="protein sequence ID" value="OAD69749.1"/>
    <property type="molecule type" value="Genomic_DNA"/>
</dbReference>
<evidence type="ECO:0000313" key="2">
    <source>
        <dbReference type="Proteomes" id="UP000077315"/>
    </source>
</evidence>
<dbReference type="RefSeq" id="XP_018287789.1">
    <property type="nucleotide sequence ID" value="XM_018439457.1"/>
</dbReference>
<dbReference type="AlphaFoldDB" id="A0A167L793"/>
<dbReference type="InterPro" id="IPR019410">
    <property type="entry name" value="Methyltransf_16"/>
</dbReference>
<dbReference type="Gene3D" id="3.40.50.150">
    <property type="entry name" value="Vaccinia Virus protein VP39"/>
    <property type="match status" value="1"/>
</dbReference>
<sequence>MVIPLYYIRFFKPPPDVVECNQPFSVVWTIETDLGDESYWQSIPVTCNIASCQDPSVRLRVFSDKTKTKKEVLQPWTKEIKLDYNPMRGGVVCTRLMIESTSANSSLQIVFKLGGKTRRHPVWTYCGLFENNDCLWILPAWTCPIKLMNPTKKSQRVQISLPEPVSSQQAERILTVPGGTVRICEDAFQSIARHVWDCGLGMCSYIFQQTQKGILDFNNKNLIELGSGTALVGIYAAQCSTPSCVYLTDLPEAIEIMEQNVALMPPQNNVEMVVKSLEWGPIPEKTSWLEMPVDIVLLTDVLYNQGSHDVLLDTLDWLVQKQTKILLAYKERNPDERVFFEKLKQRDYQIIQVEEEDLVCEIYWIQKNSYNDL</sequence>
<dbReference type="InterPro" id="IPR029063">
    <property type="entry name" value="SAM-dependent_MTases_sf"/>
</dbReference>
<gene>
    <name evidence="1" type="ORF">PHYBLDRAFT_188124</name>
</gene>
<evidence type="ECO:0000313" key="1">
    <source>
        <dbReference type="EMBL" id="OAD69749.1"/>
    </source>
</evidence>
<dbReference type="Proteomes" id="UP000077315">
    <property type="component" value="Unassembled WGS sequence"/>
</dbReference>
<dbReference type="InParanoid" id="A0A167L793"/>
<dbReference type="GeneID" id="29000363"/>
<accession>A0A167L793</accession>
<organism evidence="1 2">
    <name type="scientific">Phycomyces blakesleeanus (strain ATCC 8743b / DSM 1359 / FGSC 10004 / NBRC 33097 / NRRL 1555)</name>
    <dbReference type="NCBI Taxonomy" id="763407"/>
    <lineage>
        <taxon>Eukaryota</taxon>
        <taxon>Fungi</taxon>
        <taxon>Fungi incertae sedis</taxon>
        <taxon>Mucoromycota</taxon>
        <taxon>Mucoromycotina</taxon>
        <taxon>Mucoromycetes</taxon>
        <taxon>Mucorales</taxon>
        <taxon>Phycomycetaceae</taxon>
        <taxon>Phycomyces</taxon>
    </lineage>
</organism>
<dbReference type="OrthoDB" id="413520at2759"/>
<dbReference type="PANTHER" id="PTHR14614:SF132">
    <property type="entry name" value="PROTEIN-LYSINE METHYLTRANSFERASE C42C1.13"/>
    <property type="match status" value="1"/>
</dbReference>
<reference evidence="2" key="1">
    <citation type="submission" date="2015-06" db="EMBL/GenBank/DDBJ databases">
        <title>Expansion of signal transduction pathways in fungi by whole-genome duplication.</title>
        <authorList>
            <consortium name="DOE Joint Genome Institute"/>
            <person name="Corrochano L.M."/>
            <person name="Kuo A."/>
            <person name="Marcet-Houben M."/>
            <person name="Polaino S."/>
            <person name="Salamov A."/>
            <person name="Villalobos J.M."/>
            <person name="Alvarez M.I."/>
            <person name="Avalos J."/>
            <person name="Benito E.P."/>
            <person name="Benoit I."/>
            <person name="Burger G."/>
            <person name="Camino L.P."/>
            <person name="Canovas D."/>
            <person name="Cerda-Olmedo E."/>
            <person name="Cheng J.-F."/>
            <person name="Dominguez A."/>
            <person name="Elias M."/>
            <person name="Eslava A.P."/>
            <person name="Glaser F."/>
            <person name="Grimwood J."/>
            <person name="Gutierrez G."/>
            <person name="Heitman J."/>
            <person name="Henrissat B."/>
            <person name="Iturriaga E.A."/>
            <person name="Lang B.F."/>
            <person name="Lavin J.L."/>
            <person name="Lee S."/>
            <person name="Li W."/>
            <person name="Lindquist E."/>
            <person name="Lopez-Garcia S."/>
            <person name="Luque E.M."/>
            <person name="Marcos A.T."/>
            <person name="Martin J."/>
            <person name="McCluskey K."/>
            <person name="Medina H.R."/>
            <person name="Miralles-Duran A."/>
            <person name="Miyazaki A."/>
            <person name="Munoz-Torres E."/>
            <person name="Oguiza J.A."/>
            <person name="Ohm R."/>
            <person name="Olmedo M."/>
            <person name="Orejas M."/>
            <person name="Ortiz-Castellanos L."/>
            <person name="Pisabarro A.G."/>
            <person name="Rodriguez-Romero J."/>
            <person name="Ruiz-Herrera J."/>
            <person name="Ruiz-Vazquez R."/>
            <person name="Sanz C."/>
            <person name="Schackwitz W."/>
            <person name="Schmutz J."/>
            <person name="Shahriari M."/>
            <person name="Shelest E."/>
            <person name="Silva-Franco F."/>
            <person name="Soanes D."/>
            <person name="Syed K."/>
            <person name="Tagua V.G."/>
            <person name="Talbot N.J."/>
            <person name="Thon M."/>
            <person name="De vries R.P."/>
            <person name="Wiebenga A."/>
            <person name="Yadav J.S."/>
            <person name="Braun E.L."/>
            <person name="Baker S."/>
            <person name="Garre V."/>
            <person name="Horwitz B."/>
            <person name="Torres-Martinez S."/>
            <person name="Idnurm A."/>
            <person name="Herrera-Estrella A."/>
            <person name="Gabaldon T."/>
            <person name="Grigoriev I.V."/>
        </authorList>
    </citation>
    <scope>NUCLEOTIDE SEQUENCE [LARGE SCALE GENOMIC DNA]</scope>
    <source>
        <strain evidence="2">NRRL 1555(-)</strain>
    </source>
</reference>
<name>A0A167L793_PHYB8</name>
<protein>
    <submittedName>
        <fullName evidence="1">Uncharacterized protein</fullName>
    </submittedName>
</protein>
<dbReference type="VEuPathDB" id="FungiDB:PHYBLDRAFT_188124"/>
<dbReference type="FunCoup" id="A0A167L793">
    <property type="interactions" value="380"/>
</dbReference>
<dbReference type="Pfam" id="PF10294">
    <property type="entry name" value="Methyltransf_16"/>
    <property type="match status" value="1"/>
</dbReference>
<dbReference type="SUPFAM" id="SSF53335">
    <property type="entry name" value="S-adenosyl-L-methionine-dependent methyltransferases"/>
    <property type="match status" value="1"/>
</dbReference>
<proteinExistence type="predicted"/>
<dbReference type="STRING" id="763407.A0A167L793"/>
<keyword evidence="2" id="KW-1185">Reference proteome</keyword>